<dbReference type="Proteomes" id="UP000479043">
    <property type="component" value="Unassembled WGS sequence"/>
</dbReference>
<evidence type="ECO:0000313" key="9">
    <source>
        <dbReference type="Proteomes" id="UP000479043"/>
    </source>
</evidence>
<keyword evidence="3" id="KW-0547">Nucleotide-binding</keyword>
<gene>
    <name evidence="8" type="ORF">GR167_19450</name>
</gene>
<evidence type="ECO:0000256" key="1">
    <source>
        <dbReference type="ARBA" id="ARBA00010688"/>
    </source>
</evidence>
<keyword evidence="2 6" id="KW-0808">Transferase</keyword>
<dbReference type="AlphaFoldDB" id="A0A6L8LW24"/>
<dbReference type="Gene3D" id="3.40.1190.20">
    <property type="match status" value="1"/>
</dbReference>
<comment type="similarity">
    <text evidence="1 6">Belongs to the carbohydrate kinase PfkB family.</text>
</comment>
<dbReference type="RefSeq" id="WP_160975403.1">
    <property type="nucleotide sequence ID" value="NZ_WWEN01000011.1"/>
</dbReference>
<proteinExistence type="inferred from homology"/>
<dbReference type="Pfam" id="PF00294">
    <property type="entry name" value="PfkB"/>
    <property type="match status" value="1"/>
</dbReference>
<reference evidence="8 9" key="1">
    <citation type="submission" date="2020-01" db="EMBL/GenBank/DDBJ databases">
        <authorList>
            <person name="Chen S."/>
        </authorList>
    </citation>
    <scope>NUCLEOTIDE SEQUENCE [LARGE SCALE GENOMIC DNA]</scope>
    <source>
        <strain evidence="8 9">GS-10</strain>
    </source>
</reference>
<sequence length="324" mass="33515">MHDILTITLNPAVDMSTATDCLKPGQKLRCDAPSSDPGGGGINVSRVIATLGGHSRALVAMGGLAGQALKTLLEQEDLDVLPFHAPGDTRASFAVRDRATGQQYRFVLPGPQWGETRLADILRLSAEAAPIGGYVVLSGSLPPGIPDDFPLQLARAIAPRRAELIADISGAALATLCARPAKIAADPIALLRMNRSEARSVAGRPLAKREDSAGFASALVHKGVARLVVVARGADGSVLATPDGCFHCAPPEVEVVSKIGAGDSFVGAFTLALAHGLPPQEALRRGTAASSAAVLTEATELCTRADADRLLPLCRVEPLMAHTA</sequence>
<keyword evidence="5" id="KW-0067">ATP-binding</keyword>
<keyword evidence="4 8" id="KW-0418">Kinase</keyword>
<dbReference type="SUPFAM" id="SSF53613">
    <property type="entry name" value="Ribokinase-like"/>
    <property type="match status" value="1"/>
</dbReference>
<dbReference type="EMBL" id="WWEN01000011">
    <property type="protein sequence ID" value="MYM57502.1"/>
    <property type="molecule type" value="Genomic_DNA"/>
</dbReference>
<evidence type="ECO:0000256" key="6">
    <source>
        <dbReference type="PIRNR" id="PIRNR000535"/>
    </source>
</evidence>
<comment type="caution">
    <text evidence="8">The sequence shown here is derived from an EMBL/GenBank/DDBJ whole genome shotgun (WGS) entry which is preliminary data.</text>
</comment>
<dbReference type="CDD" id="cd01164">
    <property type="entry name" value="FruK_PfkB_like"/>
    <property type="match status" value="1"/>
</dbReference>
<protein>
    <recommendedName>
        <fullName evidence="6">Phosphofructokinase</fullName>
    </recommendedName>
</protein>
<organism evidence="8 9">
    <name type="scientific">Thalassovita mangrovi</name>
    <dbReference type="NCBI Taxonomy" id="2692236"/>
    <lineage>
        <taxon>Bacteria</taxon>
        <taxon>Pseudomonadati</taxon>
        <taxon>Pseudomonadota</taxon>
        <taxon>Alphaproteobacteria</taxon>
        <taxon>Rhodobacterales</taxon>
        <taxon>Roseobacteraceae</taxon>
        <taxon>Thalassovita</taxon>
    </lineage>
</organism>
<evidence type="ECO:0000313" key="8">
    <source>
        <dbReference type="EMBL" id="MYM57502.1"/>
    </source>
</evidence>
<dbReference type="GO" id="GO:0005524">
    <property type="term" value="F:ATP binding"/>
    <property type="evidence" value="ECO:0007669"/>
    <property type="project" value="UniProtKB-KW"/>
</dbReference>
<dbReference type="InterPro" id="IPR011611">
    <property type="entry name" value="PfkB_dom"/>
</dbReference>
<dbReference type="InterPro" id="IPR002173">
    <property type="entry name" value="Carboh/pur_kinase_PfkB_CS"/>
</dbReference>
<dbReference type="InterPro" id="IPR017583">
    <property type="entry name" value="Tagatose/fructose_Pkinase"/>
</dbReference>
<dbReference type="PANTHER" id="PTHR46566:SF2">
    <property type="entry name" value="ATP-DEPENDENT 6-PHOSPHOFRUCTOKINASE ISOZYME 2"/>
    <property type="match status" value="1"/>
</dbReference>
<dbReference type="InterPro" id="IPR029056">
    <property type="entry name" value="Ribokinase-like"/>
</dbReference>
<dbReference type="GO" id="GO:0003872">
    <property type="term" value="F:6-phosphofructokinase activity"/>
    <property type="evidence" value="ECO:0007669"/>
    <property type="project" value="TreeGrafter"/>
</dbReference>
<evidence type="ECO:0000256" key="3">
    <source>
        <dbReference type="ARBA" id="ARBA00022741"/>
    </source>
</evidence>
<feature type="domain" description="Carbohydrate kinase PfkB" evidence="7">
    <location>
        <begin position="20"/>
        <end position="302"/>
    </location>
</feature>
<evidence type="ECO:0000256" key="2">
    <source>
        <dbReference type="ARBA" id="ARBA00022679"/>
    </source>
</evidence>
<accession>A0A6L8LW24</accession>
<evidence type="ECO:0000256" key="4">
    <source>
        <dbReference type="ARBA" id="ARBA00022777"/>
    </source>
</evidence>
<dbReference type="NCBIfam" id="TIGR03168">
    <property type="entry name" value="1-PFK"/>
    <property type="match status" value="1"/>
</dbReference>
<keyword evidence="9" id="KW-1185">Reference proteome</keyword>
<evidence type="ECO:0000259" key="7">
    <source>
        <dbReference type="Pfam" id="PF00294"/>
    </source>
</evidence>
<evidence type="ECO:0000256" key="5">
    <source>
        <dbReference type="ARBA" id="ARBA00022840"/>
    </source>
</evidence>
<dbReference type="PROSITE" id="PS00583">
    <property type="entry name" value="PFKB_KINASES_1"/>
    <property type="match status" value="1"/>
</dbReference>
<dbReference type="PIRSF" id="PIRSF000535">
    <property type="entry name" value="1PFK/6PFK/LacC"/>
    <property type="match status" value="1"/>
</dbReference>
<name>A0A6L8LW24_9RHOB</name>
<dbReference type="GO" id="GO:0005829">
    <property type="term" value="C:cytosol"/>
    <property type="evidence" value="ECO:0007669"/>
    <property type="project" value="TreeGrafter"/>
</dbReference>
<dbReference type="PANTHER" id="PTHR46566">
    <property type="entry name" value="1-PHOSPHOFRUCTOKINASE-RELATED"/>
    <property type="match status" value="1"/>
</dbReference>